<dbReference type="EMBL" id="CP109441">
    <property type="protein sequence ID" value="WUV46502.1"/>
    <property type="molecule type" value="Genomic_DNA"/>
</dbReference>
<dbReference type="InterPro" id="IPR028202">
    <property type="entry name" value="Reductase_C"/>
</dbReference>
<keyword evidence="2" id="KW-0285">Flavoprotein</keyword>
<dbReference type="PANTHER" id="PTHR43557:SF2">
    <property type="entry name" value="RIESKE DOMAIN-CONTAINING PROTEIN-RELATED"/>
    <property type="match status" value="1"/>
</dbReference>
<dbReference type="PANTHER" id="PTHR43557">
    <property type="entry name" value="APOPTOSIS-INDUCING FACTOR 1"/>
    <property type="match status" value="1"/>
</dbReference>
<evidence type="ECO:0000256" key="4">
    <source>
        <dbReference type="ARBA" id="ARBA00023002"/>
    </source>
</evidence>
<evidence type="ECO:0000256" key="2">
    <source>
        <dbReference type="ARBA" id="ARBA00022630"/>
    </source>
</evidence>
<dbReference type="InterPro" id="IPR050446">
    <property type="entry name" value="FAD-oxidoreductase/Apoptosis"/>
</dbReference>
<protein>
    <submittedName>
        <fullName evidence="7">FAD-dependent oxidoreductase</fullName>
    </submittedName>
</protein>
<keyword evidence="8" id="KW-1185">Reference proteome</keyword>
<dbReference type="Proteomes" id="UP001432062">
    <property type="component" value="Chromosome"/>
</dbReference>
<dbReference type="PRINTS" id="PR00368">
    <property type="entry name" value="FADPNR"/>
</dbReference>
<feature type="domain" description="FAD/NAD(P)-binding" evidence="5">
    <location>
        <begin position="2"/>
        <end position="299"/>
    </location>
</feature>
<evidence type="ECO:0000256" key="1">
    <source>
        <dbReference type="ARBA" id="ARBA00001974"/>
    </source>
</evidence>
<dbReference type="SUPFAM" id="SSF51905">
    <property type="entry name" value="FAD/NAD(P)-binding domain"/>
    <property type="match status" value="1"/>
</dbReference>
<evidence type="ECO:0000256" key="3">
    <source>
        <dbReference type="ARBA" id="ARBA00022827"/>
    </source>
</evidence>
<dbReference type="Gene3D" id="3.30.390.30">
    <property type="match status" value="1"/>
</dbReference>
<comment type="cofactor">
    <cofactor evidence="1">
        <name>FAD</name>
        <dbReference type="ChEBI" id="CHEBI:57692"/>
    </cofactor>
</comment>
<dbReference type="Pfam" id="PF14759">
    <property type="entry name" value="Reductase_C"/>
    <property type="match status" value="1"/>
</dbReference>
<evidence type="ECO:0000259" key="5">
    <source>
        <dbReference type="Pfam" id="PF07992"/>
    </source>
</evidence>
<gene>
    <name evidence="7" type="ORF">OG563_46980</name>
</gene>
<name>A0ABZ1YT96_9NOCA</name>
<evidence type="ECO:0000313" key="7">
    <source>
        <dbReference type="EMBL" id="WUV46502.1"/>
    </source>
</evidence>
<evidence type="ECO:0000259" key="6">
    <source>
        <dbReference type="Pfam" id="PF14759"/>
    </source>
</evidence>
<dbReference type="SUPFAM" id="SSF55424">
    <property type="entry name" value="FAD/NAD-linked reductases, dimerisation (C-terminal) domain"/>
    <property type="match status" value="1"/>
</dbReference>
<keyword evidence="3" id="KW-0274">FAD</keyword>
<organism evidence="7 8">
    <name type="scientific">Nocardia vinacea</name>
    <dbReference type="NCBI Taxonomy" id="96468"/>
    <lineage>
        <taxon>Bacteria</taxon>
        <taxon>Bacillati</taxon>
        <taxon>Actinomycetota</taxon>
        <taxon>Actinomycetes</taxon>
        <taxon>Mycobacteriales</taxon>
        <taxon>Nocardiaceae</taxon>
        <taxon>Nocardia</taxon>
    </lineage>
</organism>
<reference evidence="7" key="1">
    <citation type="submission" date="2022-10" db="EMBL/GenBank/DDBJ databases">
        <title>The complete genomes of actinobacterial strains from the NBC collection.</title>
        <authorList>
            <person name="Joergensen T.S."/>
            <person name="Alvarez Arevalo M."/>
            <person name="Sterndorff E.B."/>
            <person name="Faurdal D."/>
            <person name="Vuksanovic O."/>
            <person name="Mourched A.-S."/>
            <person name="Charusanti P."/>
            <person name="Shaw S."/>
            <person name="Blin K."/>
            <person name="Weber T."/>
        </authorList>
    </citation>
    <scope>NUCLEOTIDE SEQUENCE</scope>
    <source>
        <strain evidence="7">NBC_01482</strain>
    </source>
</reference>
<feature type="domain" description="Reductase C-terminal" evidence="6">
    <location>
        <begin position="318"/>
        <end position="390"/>
    </location>
</feature>
<dbReference type="Pfam" id="PF07992">
    <property type="entry name" value="Pyr_redox_2"/>
    <property type="match status" value="1"/>
</dbReference>
<keyword evidence="4" id="KW-0560">Oxidoreductase</keyword>
<dbReference type="PRINTS" id="PR00411">
    <property type="entry name" value="PNDRDTASEI"/>
</dbReference>
<dbReference type="InterPro" id="IPR023753">
    <property type="entry name" value="FAD/NAD-binding_dom"/>
</dbReference>
<dbReference type="RefSeq" id="WP_329410273.1">
    <property type="nucleotide sequence ID" value="NZ_CP109441.1"/>
</dbReference>
<sequence>MSIVIVGSSVTGIRTAQALRRHGVETAITVLDEDPFPPYDKPPLSKGVLAAAGDGEPVPLLTPGELAALDLDLRLGVRVIGLDPVRQTLRCDDGGETAYTRLVIATGVTPRTLPGADSLIGVHTLRRFTDASALRAQLPAAERIVVVGAGFIGSEFASAALEYGAQVAIVEAQETPMAHLLGAEVGAELARLHRINGVELHAGVRFAGFEGSGRVSGVALADGRVLPADLVVVGIGARPATDWLAGSGLPIDDGIACDENLRVTGFPGIYAAGDVASRQHPIYRTALRIEHWTNAGEHAEAVAADIAAVPAPPAQLPYVWSDQYGKRIQIIGRPALGHPSAVHGTVDTHRFVAVYADDSGVAVGALAVDDPRALMKCRKAITNGHLVDDLGLDDIGSLPASRSR</sequence>
<evidence type="ECO:0000313" key="8">
    <source>
        <dbReference type="Proteomes" id="UP001432062"/>
    </source>
</evidence>
<dbReference type="Gene3D" id="3.50.50.60">
    <property type="entry name" value="FAD/NAD(P)-binding domain"/>
    <property type="match status" value="2"/>
</dbReference>
<proteinExistence type="predicted"/>
<dbReference type="InterPro" id="IPR016156">
    <property type="entry name" value="FAD/NAD-linked_Rdtase_dimer_sf"/>
</dbReference>
<dbReference type="InterPro" id="IPR036188">
    <property type="entry name" value="FAD/NAD-bd_sf"/>
</dbReference>
<accession>A0ABZ1YT96</accession>